<feature type="binding site" evidence="15">
    <location>
        <position position="208"/>
    </location>
    <ligand>
        <name>NADP(+)</name>
        <dbReference type="ChEBI" id="CHEBI:58349"/>
    </ligand>
</feature>
<evidence type="ECO:0000256" key="9">
    <source>
        <dbReference type="ARBA" id="ARBA00022833"/>
    </source>
</evidence>
<feature type="binding site" evidence="15">
    <location>
        <position position="178"/>
    </location>
    <ligand>
        <name>NADP(+)</name>
        <dbReference type="ChEBI" id="CHEBI:58349"/>
    </ligand>
</feature>
<evidence type="ECO:0000256" key="14">
    <source>
        <dbReference type="PIRSR" id="PIRSR006769-1"/>
    </source>
</evidence>
<comment type="similarity">
    <text evidence="5 13">In the C-terminal section; belongs to the HTP reductase family.</text>
</comment>
<organism evidence="18 19">
    <name type="scientific">Pedobacter psychroterrae</name>
    <dbReference type="NCBI Taxonomy" id="2530453"/>
    <lineage>
        <taxon>Bacteria</taxon>
        <taxon>Pseudomonadati</taxon>
        <taxon>Bacteroidota</taxon>
        <taxon>Sphingobacteriia</taxon>
        <taxon>Sphingobacteriales</taxon>
        <taxon>Sphingobacteriaceae</taxon>
        <taxon>Pedobacter</taxon>
    </lineage>
</organism>
<reference evidence="18 19" key="1">
    <citation type="submission" date="2019-02" db="EMBL/GenBank/DDBJ databases">
        <title>Pedobacter sp. RP-1-14 sp. nov., isolated from Arctic soil.</title>
        <authorList>
            <person name="Dahal R.H."/>
        </authorList>
    </citation>
    <scope>NUCLEOTIDE SEQUENCE [LARGE SCALE GENOMIC DNA]</scope>
    <source>
        <strain evidence="18 19">RP-1-14</strain>
    </source>
</reference>
<comment type="catalytic activity">
    <reaction evidence="13">
        <text>2,5-diamino-6-hydroxy-4-(5-phosphoribosylamino)-pyrimidine + H2O + H(+) = 5-amino-6-(5-phospho-D-ribosylamino)uracil + NH4(+)</text>
        <dbReference type="Rhea" id="RHEA:21868"/>
        <dbReference type="ChEBI" id="CHEBI:15377"/>
        <dbReference type="ChEBI" id="CHEBI:15378"/>
        <dbReference type="ChEBI" id="CHEBI:28938"/>
        <dbReference type="ChEBI" id="CHEBI:58453"/>
        <dbReference type="ChEBI" id="CHEBI:58614"/>
        <dbReference type="EC" id="3.5.4.26"/>
    </reaction>
</comment>
<dbReference type="InterPro" id="IPR004794">
    <property type="entry name" value="Eubact_RibD"/>
</dbReference>
<feature type="binding site" evidence="16">
    <location>
        <position position="50"/>
    </location>
    <ligand>
        <name>Zn(2+)</name>
        <dbReference type="ChEBI" id="CHEBI:29105"/>
        <note>catalytic</note>
    </ligand>
</feature>
<dbReference type="PROSITE" id="PS51747">
    <property type="entry name" value="CYT_DCMP_DEAMINASES_2"/>
    <property type="match status" value="1"/>
</dbReference>
<keyword evidence="9 13" id="KW-0862">Zinc</keyword>
<evidence type="ECO:0000256" key="1">
    <source>
        <dbReference type="ARBA" id="ARBA00002151"/>
    </source>
</evidence>
<feature type="binding site" evidence="15">
    <location>
        <position position="291"/>
    </location>
    <ligand>
        <name>substrate</name>
    </ligand>
</feature>
<dbReference type="NCBIfam" id="TIGR00326">
    <property type="entry name" value="eubact_ribD"/>
    <property type="match status" value="1"/>
</dbReference>
<feature type="binding site" evidence="15">
    <location>
        <position position="215"/>
    </location>
    <ligand>
        <name>substrate</name>
    </ligand>
</feature>
<dbReference type="UniPathway" id="UPA00275">
    <property type="reaction ID" value="UER00401"/>
</dbReference>
<dbReference type="PANTHER" id="PTHR38011">
    <property type="entry name" value="DIHYDROFOLATE REDUCTASE FAMILY PROTEIN (AFU_ORTHOLOGUE AFUA_8G06820)"/>
    <property type="match status" value="1"/>
</dbReference>
<keyword evidence="8 13" id="KW-0378">Hydrolase</keyword>
<dbReference type="FunFam" id="3.40.140.10:FF:000025">
    <property type="entry name" value="Riboflavin biosynthesis protein RibD"/>
    <property type="match status" value="1"/>
</dbReference>
<comment type="pathway">
    <text evidence="2 13">Cofactor biosynthesis; riboflavin biosynthesis; 5-amino-6-(D-ribitylamino)uracil from GTP: step 2/4.</text>
</comment>
<comment type="similarity">
    <text evidence="4 13">In the N-terminal section; belongs to the cytidine and deoxycytidylate deaminase family.</text>
</comment>
<dbReference type="Pfam" id="PF00383">
    <property type="entry name" value="dCMP_cyt_deam_1"/>
    <property type="match status" value="1"/>
</dbReference>
<evidence type="ECO:0000256" key="10">
    <source>
        <dbReference type="ARBA" id="ARBA00022857"/>
    </source>
</evidence>
<feature type="binding site" evidence="16">
    <location>
        <position position="83"/>
    </location>
    <ligand>
        <name>Zn(2+)</name>
        <dbReference type="ChEBI" id="CHEBI:29105"/>
        <note>catalytic</note>
    </ligand>
</feature>
<name>A0A4V2ML03_9SPHI</name>
<feature type="binding site" evidence="16">
    <location>
        <position position="92"/>
    </location>
    <ligand>
        <name>Zn(2+)</name>
        <dbReference type="ChEBI" id="CHEBI:29105"/>
        <note>catalytic</note>
    </ligand>
</feature>
<comment type="pathway">
    <text evidence="3 13">Cofactor biosynthesis; riboflavin biosynthesis; 5-amino-6-(D-ribitylamino)uracil from GTP: step 3/4.</text>
</comment>
<dbReference type="PIRSF" id="PIRSF006769">
    <property type="entry name" value="RibD"/>
    <property type="match status" value="1"/>
</dbReference>
<feature type="binding site" evidence="15">
    <location>
        <position position="192"/>
    </location>
    <ligand>
        <name>substrate</name>
    </ligand>
</feature>
<gene>
    <name evidence="18" type="primary">ribD</name>
    <name evidence="18" type="ORF">EZ437_15525</name>
</gene>
<evidence type="ECO:0000313" key="19">
    <source>
        <dbReference type="Proteomes" id="UP000293347"/>
    </source>
</evidence>
<evidence type="ECO:0000256" key="12">
    <source>
        <dbReference type="ARBA" id="ARBA00023268"/>
    </source>
</evidence>
<feature type="active site" description="Proton donor" evidence="14">
    <location>
        <position position="52"/>
    </location>
</feature>
<feature type="binding site" evidence="15">
    <location>
        <position position="204"/>
    </location>
    <ligand>
        <name>NADP(+)</name>
        <dbReference type="ChEBI" id="CHEBI:58349"/>
    </ligand>
</feature>
<dbReference type="Gene3D" id="3.40.430.10">
    <property type="entry name" value="Dihydrofolate Reductase, subunit A"/>
    <property type="match status" value="1"/>
</dbReference>
<dbReference type="InterPro" id="IPR002125">
    <property type="entry name" value="CMP_dCMP_dom"/>
</dbReference>
<dbReference type="OrthoDB" id="9800865at2"/>
<evidence type="ECO:0000256" key="5">
    <source>
        <dbReference type="ARBA" id="ARBA00007417"/>
    </source>
</evidence>
<dbReference type="InterPro" id="IPR002734">
    <property type="entry name" value="RibDG_C"/>
</dbReference>
<dbReference type="EC" id="3.5.4.26" evidence="13"/>
<dbReference type="InterPro" id="IPR016193">
    <property type="entry name" value="Cytidine_deaminase-like"/>
</dbReference>
<evidence type="ECO:0000259" key="17">
    <source>
        <dbReference type="PROSITE" id="PS51747"/>
    </source>
</evidence>
<feature type="binding site" evidence="15">
    <location>
        <position position="212"/>
    </location>
    <ligand>
        <name>substrate</name>
    </ligand>
</feature>
<evidence type="ECO:0000256" key="13">
    <source>
        <dbReference type="PIRNR" id="PIRNR006769"/>
    </source>
</evidence>
<evidence type="ECO:0000313" key="18">
    <source>
        <dbReference type="EMBL" id="TCD00127.1"/>
    </source>
</evidence>
<dbReference type="Gene3D" id="3.40.140.10">
    <property type="entry name" value="Cytidine Deaminase, domain 2"/>
    <property type="match status" value="1"/>
</dbReference>
<dbReference type="AlphaFoldDB" id="A0A4V2ML03"/>
<keyword evidence="7 13" id="KW-0479">Metal-binding</keyword>
<protein>
    <recommendedName>
        <fullName evidence="13">Riboflavin biosynthesis protein RibD</fullName>
    </recommendedName>
    <domain>
        <recommendedName>
            <fullName evidence="13">Diaminohydroxyphosphoribosylaminopyrimidine deaminase</fullName>
            <shortName evidence="13">DRAP deaminase</shortName>
            <ecNumber evidence="13">3.5.4.26</ecNumber>
        </recommendedName>
        <alternativeName>
            <fullName evidence="13">Riboflavin-specific deaminase</fullName>
        </alternativeName>
    </domain>
    <domain>
        <recommendedName>
            <fullName evidence="13">5-amino-6-(5-phosphoribosylamino)uracil reductase</fullName>
            <ecNumber evidence="13">1.1.1.193</ecNumber>
        </recommendedName>
        <alternativeName>
            <fullName evidence="13">HTP reductase</fullName>
        </alternativeName>
    </domain>
</protein>
<evidence type="ECO:0000256" key="7">
    <source>
        <dbReference type="ARBA" id="ARBA00022723"/>
    </source>
</evidence>
<dbReference type="InterPro" id="IPR050765">
    <property type="entry name" value="Riboflavin_Biosynth_HTPR"/>
</dbReference>
<evidence type="ECO:0000256" key="11">
    <source>
        <dbReference type="ARBA" id="ARBA00023002"/>
    </source>
</evidence>
<keyword evidence="10 13" id="KW-0521">NADP</keyword>
<keyword evidence="11 13" id="KW-0560">Oxidoreductase</keyword>
<evidence type="ECO:0000256" key="2">
    <source>
        <dbReference type="ARBA" id="ARBA00004882"/>
    </source>
</evidence>
<keyword evidence="6 13" id="KW-0686">Riboflavin biosynthesis</keyword>
<comment type="cofactor">
    <cofactor evidence="13 16">
        <name>Zn(2+)</name>
        <dbReference type="ChEBI" id="CHEBI:29105"/>
    </cofactor>
    <text evidence="13 16">Binds 1 zinc ion.</text>
</comment>
<comment type="catalytic activity">
    <reaction evidence="13">
        <text>5-amino-6-(5-phospho-D-ribitylamino)uracil + NADP(+) = 5-amino-6-(5-phospho-D-ribosylamino)uracil + NADPH + H(+)</text>
        <dbReference type="Rhea" id="RHEA:17845"/>
        <dbReference type="ChEBI" id="CHEBI:15378"/>
        <dbReference type="ChEBI" id="CHEBI:57783"/>
        <dbReference type="ChEBI" id="CHEBI:58349"/>
        <dbReference type="ChEBI" id="CHEBI:58421"/>
        <dbReference type="ChEBI" id="CHEBI:58453"/>
        <dbReference type="EC" id="1.1.1.193"/>
    </reaction>
</comment>
<feature type="binding site" evidence="15">
    <location>
        <position position="162"/>
    </location>
    <ligand>
        <name>NADP(+)</name>
        <dbReference type="ChEBI" id="CHEBI:58349"/>
    </ligand>
</feature>
<evidence type="ECO:0000256" key="6">
    <source>
        <dbReference type="ARBA" id="ARBA00022619"/>
    </source>
</evidence>
<dbReference type="PANTHER" id="PTHR38011:SF7">
    <property type="entry name" value="2,5-DIAMINO-6-RIBOSYLAMINO-4(3H)-PYRIMIDINONE 5'-PHOSPHATE REDUCTASE"/>
    <property type="match status" value="1"/>
</dbReference>
<evidence type="ECO:0000256" key="8">
    <source>
        <dbReference type="ARBA" id="ARBA00022801"/>
    </source>
</evidence>
<dbReference type="SUPFAM" id="SSF53927">
    <property type="entry name" value="Cytidine deaminase-like"/>
    <property type="match status" value="1"/>
</dbReference>
<proteinExistence type="inferred from homology"/>
<keyword evidence="12" id="KW-0511">Multifunctional enzyme</keyword>
<dbReference type="GO" id="GO:0008703">
    <property type="term" value="F:5-amino-6-(5-phosphoribosylamino)uracil reductase activity"/>
    <property type="evidence" value="ECO:0007669"/>
    <property type="project" value="UniProtKB-EC"/>
</dbReference>
<dbReference type="PROSITE" id="PS00903">
    <property type="entry name" value="CYT_DCMP_DEAMINASES_1"/>
    <property type="match status" value="1"/>
</dbReference>
<evidence type="ECO:0000256" key="16">
    <source>
        <dbReference type="PIRSR" id="PIRSR006769-3"/>
    </source>
</evidence>
<dbReference type="RefSeq" id="WP_131596982.1">
    <property type="nucleotide sequence ID" value="NZ_SJSL01000004.1"/>
</dbReference>
<evidence type="ECO:0000256" key="15">
    <source>
        <dbReference type="PIRSR" id="PIRSR006769-2"/>
    </source>
</evidence>
<evidence type="ECO:0000256" key="3">
    <source>
        <dbReference type="ARBA" id="ARBA00004910"/>
    </source>
</evidence>
<accession>A0A4V2ML03</accession>
<dbReference type="EMBL" id="SJSL01000004">
    <property type="protein sequence ID" value="TCD00127.1"/>
    <property type="molecule type" value="Genomic_DNA"/>
</dbReference>
<comment type="caution">
    <text evidence="18">The sequence shown here is derived from an EMBL/GenBank/DDBJ whole genome shotgun (WGS) entry which is preliminary data.</text>
</comment>
<dbReference type="CDD" id="cd01284">
    <property type="entry name" value="Riboflavin_deaminase-reductase"/>
    <property type="match status" value="1"/>
</dbReference>
<comment type="function">
    <text evidence="1 13">Converts 2,5-diamino-6-(ribosylamino)-4(3h)-pyrimidinone 5'-phosphate into 5-amino-6-(ribosylamino)-2,4(1h,3h)-pyrimidinedione 5'-phosphate.</text>
</comment>
<dbReference type="EC" id="1.1.1.193" evidence="13"/>
<dbReference type="Pfam" id="PF01872">
    <property type="entry name" value="RibD_C"/>
    <property type="match status" value="1"/>
</dbReference>
<dbReference type="InterPro" id="IPR016192">
    <property type="entry name" value="APOBEC/CMP_deaminase_Zn-bd"/>
</dbReference>
<dbReference type="GO" id="GO:0008270">
    <property type="term" value="F:zinc ion binding"/>
    <property type="evidence" value="ECO:0007669"/>
    <property type="project" value="InterPro"/>
</dbReference>
<keyword evidence="19" id="KW-1185">Reference proteome</keyword>
<dbReference type="GO" id="GO:0009231">
    <property type="term" value="P:riboflavin biosynthetic process"/>
    <property type="evidence" value="ECO:0007669"/>
    <property type="project" value="UniProtKB-UniPathway"/>
</dbReference>
<dbReference type="SUPFAM" id="SSF53597">
    <property type="entry name" value="Dihydrofolate reductase-like"/>
    <property type="match status" value="1"/>
</dbReference>
<sequence>MTDEICMQRCLELASLGMGSVSPNPMVGCVIVHNKKIIGEGYHKKFGEAHAEVNAINAVLKQYDEAAEAMLANATAYVSLEPCAHFGKTPPCADLLIRYRIKKVVIGNTDPFADVNGKGIEKLKNAGIEVVSGVLESQCSYLNRRFFTRIKQQRPYIILKWATTANGFFAPRNIVQQWISGPLSKKLVHKWRTEEDAILIGKQTALADNPQLSSREWRGKNPIRILIDRDLQVPVSNHVYNKEAKTIILNEVKTEVQDNIHFIQMEDMQYYLPQKIAFQLYLMDIQSVIIEGGANILNQFIKAGLWDEARVFTSASSWNEGIASPVINGLITDQYRIEQDNLTIYRNNTST</sequence>
<feature type="domain" description="CMP/dCMP-type deaminase" evidence="17">
    <location>
        <begin position="1"/>
        <end position="131"/>
    </location>
</feature>
<evidence type="ECO:0000256" key="4">
    <source>
        <dbReference type="ARBA" id="ARBA00005259"/>
    </source>
</evidence>
<dbReference type="InterPro" id="IPR024072">
    <property type="entry name" value="DHFR-like_dom_sf"/>
</dbReference>
<dbReference type="Proteomes" id="UP000293347">
    <property type="component" value="Unassembled WGS sequence"/>
</dbReference>
<dbReference type="GO" id="GO:0008835">
    <property type="term" value="F:diaminohydroxyphosphoribosylaminopyrimidine deaminase activity"/>
    <property type="evidence" value="ECO:0007669"/>
    <property type="project" value="UniProtKB-EC"/>
</dbReference>